<feature type="region of interest" description="Disordered" evidence="1">
    <location>
        <begin position="1"/>
        <end position="60"/>
    </location>
</feature>
<feature type="compositionally biased region" description="Polar residues" evidence="1">
    <location>
        <begin position="1"/>
        <end position="50"/>
    </location>
</feature>
<dbReference type="OrthoDB" id="2285273at2759"/>
<evidence type="ECO:0000313" key="3">
    <source>
        <dbReference type="Proteomes" id="UP000193560"/>
    </source>
</evidence>
<sequence>MYHSHSTLQPDNTLNQGMPSSNAYYSQSNVTPGIPSTTSDMRSKQTQQPDSHPIILNPPFSATGQAYEHEQHHQELCSQNASMCPVLSSAIDEDVSSHASSSLSGNRNGGSQDTYILRLQKQLEESNHLQTQYYYRIEQLMTLVDKQTLRISELQEQLVGIDANGVGVVNSPIGSHQRQQPHPSSTFHLMQQQQQYQSQQQQQSHHHH</sequence>
<feature type="region of interest" description="Disordered" evidence="1">
    <location>
        <begin position="170"/>
        <end position="208"/>
    </location>
</feature>
<name>A0A1X2ITY3_9FUNG</name>
<comment type="caution">
    <text evidence="2">The sequence shown here is derived from an EMBL/GenBank/DDBJ whole genome shotgun (WGS) entry which is preliminary data.</text>
</comment>
<keyword evidence="3" id="KW-1185">Reference proteome</keyword>
<gene>
    <name evidence="2" type="ORF">BCR42DRAFT_487817</name>
</gene>
<dbReference type="AlphaFoldDB" id="A0A1X2ITY3"/>
<evidence type="ECO:0000256" key="1">
    <source>
        <dbReference type="SAM" id="MobiDB-lite"/>
    </source>
</evidence>
<protein>
    <submittedName>
        <fullName evidence="2">Uncharacterized protein</fullName>
    </submittedName>
</protein>
<evidence type="ECO:0000313" key="2">
    <source>
        <dbReference type="EMBL" id="ORZ22233.1"/>
    </source>
</evidence>
<dbReference type="Proteomes" id="UP000193560">
    <property type="component" value="Unassembled WGS sequence"/>
</dbReference>
<accession>A0A1X2ITY3</accession>
<proteinExistence type="predicted"/>
<dbReference type="EMBL" id="MCGE01000004">
    <property type="protein sequence ID" value="ORZ22233.1"/>
    <property type="molecule type" value="Genomic_DNA"/>
</dbReference>
<feature type="compositionally biased region" description="Polar residues" evidence="1">
    <location>
        <begin position="172"/>
        <end position="190"/>
    </location>
</feature>
<reference evidence="2 3" key="1">
    <citation type="submission" date="2016-07" db="EMBL/GenBank/DDBJ databases">
        <title>Pervasive Adenine N6-methylation of Active Genes in Fungi.</title>
        <authorList>
            <consortium name="DOE Joint Genome Institute"/>
            <person name="Mondo S.J."/>
            <person name="Dannebaum R.O."/>
            <person name="Kuo R.C."/>
            <person name="Labutti K."/>
            <person name="Haridas S."/>
            <person name="Kuo A."/>
            <person name="Salamov A."/>
            <person name="Ahrendt S.R."/>
            <person name="Lipzen A."/>
            <person name="Sullivan W."/>
            <person name="Andreopoulos W.B."/>
            <person name="Clum A."/>
            <person name="Lindquist E."/>
            <person name="Daum C."/>
            <person name="Ramamoorthy G.K."/>
            <person name="Gryganskyi A."/>
            <person name="Culley D."/>
            <person name="Magnuson J.K."/>
            <person name="James T.Y."/>
            <person name="O'Malley M.A."/>
            <person name="Stajich J.E."/>
            <person name="Spatafora J.W."/>
            <person name="Visel A."/>
            <person name="Grigoriev I.V."/>
        </authorList>
    </citation>
    <scope>NUCLEOTIDE SEQUENCE [LARGE SCALE GENOMIC DNA]</scope>
    <source>
        <strain evidence="2 3">NRRL 1336</strain>
    </source>
</reference>
<feature type="compositionally biased region" description="Low complexity" evidence="1">
    <location>
        <begin position="191"/>
        <end position="208"/>
    </location>
</feature>
<organism evidence="2 3">
    <name type="scientific">Absidia repens</name>
    <dbReference type="NCBI Taxonomy" id="90262"/>
    <lineage>
        <taxon>Eukaryota</taxon>
        <taxon>Fungi</taxon>
        <taxon>Fungi incertae sedis</taxon>
        <taxon>Mucoromycota</taxon>
        <taxon>Mucoromycotina</taxon>
        <taxon>Mucoromycetes</taxon>
        <taxon>Mucorales</taxon>
        <taxon>Cunninghamellaceae</taxon>
        <taxon>Absidia</taxon>
    </lineage>
</organism>